<feature type="signal peptide" evidence="1">
    <location>
        <begin position="1"/>
        <end position="22"/>
    </location>
</feature>
<dbReference type="GO" id="GO:0016020">
    <property type="term" value="C:membrane"/>
    <property type="evidence" value="ECO:0007669"/>
    <property type="project" value="InterPro"/>
</dbReference>
<dbReference type="Gene3D" id="2.40.160.10">
    <property type="entry name" value="Porin"/>
    <property type="match status" value="1"/>
</dbReference>
<evidence type="ECO:0000259" key="2">
    <source>
        <dbReference type="Pfam" id="PF13609"/>
    </source>
</evidence>
<name>A0A6G7VHV4_9RHOB</name>
<proteinExistence type="predicted"/>
<accession>A0A6G7VHV4</accession>
<gene>
    <name evidence="3" type="ORF">G8E03_00990</name>
</gene>
<sequence>MKNVLFASTALVAFGFAGAAFAEAHSSTSITLSGMGEIGITSTDNDSGGANTDGELELHNDVDLRWALVGMTDGGISFGANIDWDEAPNEEDASVFISGSFGTITVGDTDSAYESAMIEIATGGIVDEAAFYESEYDEFTGAGDSEGQTGRYDIAFGGTTLSLSYENGNDTGVAATTDDEVYGIGASFTFGTVDLGLGYITQDDDEIAGISAGFDLGQAGLVIAYQDGEIDGFDAQNIQGSVTVDFGGGTLGANYVVSEEDDAVGTNDQTAYGLFYNYSLGGGATFTAAAGYEELEDSAGVTTEDTRFGAGISMAF</sequence>
<dbReference type="InterPro" id="IPR033900">
    <property type="entry name" value="Gram_neg_porin_domain"/>
</dbReference>
<keyword evidence="1" id="KW-0732">Signal</keyword>
<evidence type="ECO:0000256" key="1">
    <source>
        <dbReference type="SAM" id="SignalP"/>
    </source>
</evidence>
<evidence type="ECO:0000313" key="4">
    <source>
        <dbReference type="Proteomes" id="UP000500791"/>
    </source>
</evidence>
<organism evidence="3 4">
    <name type="scientific">Pontivivens nitratireducens</name>
    <dbReference type="NCBI Taxonomy" id="2758038"/>
    <lineage>
        <taxon>Bacteria</taxon>
        <taxon>Pseudomonadati</taxon>
        <taxon>Pseudomonadota</taxon>
        <taxon>Alphaproteobacteria</taxon>
        <taxon>Rhodobacterales</taxon>
        <taxon>Paracoccaceae</taxon>
        <taxon>Pontivivens</taxon>
    </lineage>
</organism>
<dbReference type="InterPro" id="IPR023614">
    <property type="entry name" value="Porin_dom_sf"/>
</dbReference>
<reference evidence="3 4" key="1">
    <citation type="submission" date="2020-03" db="EMBL/GenBank/DDBJ databases">
        <title>Complete genome sequence of Monaibacterium sp. ALG8 with diverse plasmids.</title>
        <authorList>
            <person name="Sun C."/>
        </authorList>
    </citation>
    <scope>NUCLEOTIDE SEQUENCE [LARGE SCALE GENOMIC DNA]</scope>
    <source>
        <strain evidence="3 4">ALG8</strain>
    </source>
</reference>
<feature type="domain" description="Porin" evidence="2">
    <location>
        <begin position="7"/>
        <end position="297"/>
    </location>
</feature>
<keyword evidence="4" id="KW-1185">Reference proteome</keyword>
<dbReference type="RefSeq" id="WP_166187611.1">
    <property type="nucleotide sequence ID" value="NZ_CP049811.1"/>
</dbReference>
<dbReference type="Pfam" id="PF13609">
    <property type="entry name" value="Porin_4"/>
    <property type="match status" value="1"/>
</dbReference>
<feature type="chain" id="PRO_5026127654" evidence="1">
    <location>
        <begin position="23"/>
        <end position="316"/>
    </location>
</feature>
<dbReference type="EMBL" id="CP049811">
    <property type="protein sequence ID" value="QIK39456.1"/>
    <property type="molecule type" value="Genomic_DNA"/>
</dbReference>
<protein>
    <submittedName>
        <fullName evidence="3">Porin</fullName>
    </submittedName>
</protein>
<dbReference type="AlphaFoldDB" id="A0A6G7VHV4"/>
<dbReference type="Proteomes" id="UP000500791">
    <property type="component" value="Chromosome"/>
</dbReference>
<dbReference type="SUPFAM" id="SSF56935">
    <property type="entry name" value="Porins"/>
    <property type="match status" value="1"/>
</dbReference>
<dbReference type="GO" id="GO:0015288">
    <property type="term" value="F:porin activity"/>
    <property type="evidence" value="ECO:0007669"/>
    <property type="project" value="InterPro"/>
</dbReference>
<evidence type="ECO:0000313" key="3">
    <source>
        <dbReference type="EMBL" id="QIK39456.1"/>
    </source>
</evidence>
<dbReference type="KEGG" id="mon:G8E03_00990"/>